<sequence>MAQTAMTVRMDNQQKAQFDKLCEQFGMSANTAINIFVKAVIRSKSIPFSIQAKNEEDEVTAKAKAAFQYMCDTARENNIDMSLDEINEEIREVRRLRKERNGVSISTSKRVTR</sequence>
<dbReference type="AlphaFoldDB" id="A0AAW5I586"/>
<dbReference type="Gene3D" id="1.10.1220.10">
    <property type="entry name" value="Met repressor-like"/>
    <property type="match status" value="1"/>
</dbReference>
<keyword evidence="2" id="KW-1277">Toxin-antitoxin system</keyword>
<protein>
    <submittedName>
        <fullName evidence="3">Type II toxin-antitoxin system RelB/DinJ family antitoxin</fullName>
    </submittedName>
</protein>
<organism evidence="3 4">
    <name type="scientific">Segatella copri</name>
    <dbReference type="NCBI Taxonomy" id="165179"/>
    <lineage>
        <taxon>Bacteria</taxon>
        <taxon>Pseudomonadati</taxon>
        <taxon>Bacteroidota</taxon>
        <taxon>Bacteroidia</taxon>
        <taxon>Bacteroidales</taxon>
        <taxon>Prevotellaceae</taxon>
        <taxon>Segatella</taxon>
    </lineage>
</organism>
<dbReference type="PANTHER" id="PTHR38781:SF1">
    <property type="entry name" value="ANTITOXIN DINJ-RELATED"/>
    <property type="match status" value="1"/>
</dbReference>
<dbReference type="Proteomes" id="UP001206014">
    <property type="component" value="Unassembled WGS sequence"/>
</dbReference>
<dbReference type="InterPro" id="IPR007337">
    <property type="entry name" value="RelB/DinJ"/>
</dbReference>
<name>A0AAW5I586_9BACT</name>
<accession>A0AAW5I586</accession>
<dbReference type="Pfam" id="PF04221">
    <property type="entry name" value="RelB"/>
    <property type="match status" value="1"/>
</dbReference>
<dbReference type="GO" id="GO:0006355">
    <property type="term" value="P:regulation of DNA-templated transcription"/>
    <property type="evidence" value="ECO:0007669"/>
    <property type="project" value="InterPro"/>
</dbReference>
<evidence type="ECO:0000256" key="1">
    <source>
        <dbReference type="ARBA" id="ARBA00010562"/>
    </source>
</evidence>
<dbReference type="GO" id="GO:0006351">
    <property type="term" value="P:DNA-templated transcription"/>
    <property type="evidence" value="ECO:0007669"/>
    <property type="project" value="TreeGrafter"/>
</dbReference>
<comment type="similarity">
    <text evidence="1">Belongs to the RelB/DinJ antitoxin family.</text>
</comment>
<dbReference type="EMBL" id="JANDXR010000010">
    <property type="protein sequence ID" value="MCP9501754.1"/>
    <property type="molecule type" value="Genomic_DNA"/>
</dbReference>
<evidence type="ECO:0000313" key="3">
    <source>
        <dbReference type="EMBL" id="MCP9501754.1"/>
    </source>
</evidence>
<reference evidence="3" key="1">
    <citation type="submission" date="2022-07" db="EMBL/GenBank/DDBJ databases">
        <title>Prevotella copri.</title>
        <authorList>
            <person name="Yang C."/>
        </authorList>
    </citation>
    <scope>NUCLEOTIDE SEQUENCE</scope>
    <source>
        <strain evidence="3">HF88</strain>
    </source>
</reference>
<comment type="caution">
    <text evidence="3">The sequence shown here is derived from an EMBL/GenBank/DDBJ whole genome shotgun (WGS) entry which is preliminary data.</text>
</comment>
<dbReference type="NCBIfam" id="TIGR02384">
    <property type="entry name" value="RelB_DinJ"/>
    <property type="match status" value="1"/>
</dbReference>
<proteinExistence type="inferred from homology"/>
<dbReference type="RefSeq" id="WP_234564376.1">
    <property type="nucleotide sequence ID" value="NZ_JAJTTD010000010.1"/>
</dbReference>
<dbReference type="PANTHER" id="PTHR38781">
    <property type="entry name" value="ANTITOXIN DINJ-RELATED"/>
    <property type="match status" value="1"/>
</dbReference>
<dbReference type="InterPro" id="IPR013321">
    <property type="entry name" value="Arc_rbn_hlx_hlx"/>
</dbReference>
<evidence type="ECO:0000256" key="2">
    <source>
        <dbReference type="ARBA" id="ARBA00022649"/>
    </source>
</evidence>
<evidence type="ECO:0000313" key="4">
    <source>
        <dbReference type="Proteomes" id="UP001206014"/>
    </source>
</evidence>
<gene>
    <name evidence="3" type="ORF">NND11_09350</name>
</gene>